<keyword evidence="3" id="KW-0732">Signal</keyword>
<evidence type="ECO:0000256" key="1">
    <source>
        <dbReference type="ARBA" id="ARBA00004370"/>
    </source>
</evidence>
<dbReference type="InterPro" id="IPR010827">
    <property type="entry name" value="BamA/TamA_POTRA"/>
</dbReference>
<dbReference type="Pfam" id="PF07244">
    <property type="entry name" value="POTRA"/>
    <property type="match status" value="2"/>
</dbReference>
<keyword evidence="2" id="KW-0812">Transmembrane</keyword>
<accession>A0A2S9YFS4</accession>
<evidence type="ECO:0000256" key="4">
    <source>
        <dbReference type="ARBA" id="ARBA00023136"/>
    </source>
</evidence>
<evidence type="ECO:0000259" key="7">
    <source>
        <dbReference type="PROSITE" id="PS51779"/>
    </source>
</evidence>
<feature type="domain" description="POTRA" evidence="7">
    <location>
        <begin position="253"/>
        <end position="329"/>
    </location>
</feature>
<dbReference type="PANTHER" id="PTHR12815">
    <property type="entry name" value="SORTING AND ASSEMBLY MACHINERY SAMM50 PROTEIN FAMILY MEMBER"/>
    <property type="match status" value="1"/>
</dbReference>
<proteinExistence type="predicted"/>
<dbReference type="PROSITE" id="PS51779">
    <property type="entry name" value="POTRA"/>
    <property type="match status" value="2"/>
</dbReference>
<keyword evidence="5" id="KW-0998">Cell outer membrane</keyword>
<dbReference type="InterPro" id="IPR000184">
    <property type="entry name" value="Bac_surfAg_D15"/>
</dbReference>
<evidence type="ECO:0000256" key="5">
    <source>
        <dbReference type="ARBA" id="ARBA00023237"/>
    </source>
</evidence>
<sequence length="695" mass="77598">MLEVDATRGEPSEMRARRSAARQNQRRRSKRFLCIGIIAGCSLCLAACKHGPSAAELRGAQYMIRNVEFVGVERFKPAELHAYLELRPRQWLPPRRYWFYEGLIPSDVARLESVYHAHGYYEAQVVDVRVQRIERRRQDLVDLVFVIDEGPLTRVGEVVVRWPEGPPPGPPRSQRGAPLRRAPAVDPERVSDQVVIAAGEAFEVERMNASRAALRDHLRGIGHPFAAVEDHALVDRAAQTANVEFEVRPGPFMRIGTISITGLSTVPERPVRAQLESAIGKPYSPALIEGLEQRAYGLGVFSTVSIATQPAEVAAGTGTVDLEVAVRESDPQRVRLGFALGFEPNRWTQRVSARYIHQNLFRQLYQIRLTGRAGYAELPNLFNPLAHGPTAELDLHVEKQGLLEKYLVWTLDPRIELGIEQGYQFWTGEHRFGVSRFFTRWFQLRLSHTLRYVDFFSVSSTLRGETEGQTFLGLDFRDPYIISYLGATATLFAVDTIAAPTNGAVLELEYRVAGGPLGGQYDFQELTPVVRGYWRPIERLQLAARVRLGLIFPFGDQPGAPIDMRRYLGGGDTVRGWGLRRLAPRIDDCEPGQDPRTGACESIPIGGNTSVLGNFELRVRTYKQLWVAGFVDGGDVQSEVAAFVPAQWNYSAGGGLRYDSPIGKFRLDVGVRLNATLLSEGERIWAVHLGLGESF</sequence>
<evidence type="ECO:0000256" key="2">
    <source>
        <dbReference type="ARBA" id="ARBA00022692"/>
    </source>
</evidence>
<dbReference type="Gene3D" id="3.10.20.310">
    <property type="entry name" value="membrane protein fhac"/>
    <property type="match status" value="2"/>
</dbReference>
<keyword evidence="4" id="KW-0472">Membrane</keyword>
<reference evidence="8 9" key="1">
    <citation type="submission" date="2018-03" db="EMBL/GenBank/DDBJ databases">
        <title>Draft Genome Sequences of the Obligatory Marine Myxobacteria Enhygromyxa salina SWB007.</title>
        <authorList>
            <person name="Poehlein A."/>
            <person name="Moghaddam J.A."/>
            <person name="Harms H."/>
            <person name="Alanjari M."/>
            <person name="Koenig G.M."/>
            <person name="Daniel R."/>
            <person name="Schaeberle T.F."/>
        </authorList>
    </citation>
    <scope>NUCLEOTIDE SEQUENCE [LARGE SCALE GENOMIC DNA]</scope>
    <source>
        <strain evidence="8 9">SWB007</strain>
    </source>
</reference>
<feature type="region of interest" description="Disordered" evidence="6">
    <location>
        <begin position="163"/>
        <end position="185"/>
    </location>
</feature>
<dbReference type="Pfam" id="PF01103">
    <property type="entry name" value="Omp85"/>
    <property type="match status" value="1"/>
</dbReference>
<dbReference type="OrthoDB" id="9814535at2"/>
<feature type="domain" description="POTRA" evidence="7">
    <location>
        <begin position="62"/>
        <end position="150"/>
    </location>
</feature>
<comment type="caution">
    <text evidence="8">The sequence shown here is derived from an EMBL/GenBank/DDBJ whole genome shotgun (WGS) entry which is preliminary data.</text>
</comment>
<feature type="compositionally biased region" description="Basic and acidic residues" evidence="6">
    <location>
        <begin position="1"/>
        <end position="16"/>
    </location>
</feature>
<organism evidence="8 9">
    <name type="scientific">Enhygromyxa salina</name>
    <dbReference type="NCBI Taxonomy" id="215803"/>
    <lineage>
        <taxon>Bacteria</taxon>
        <taxon>Pseudomonadati</taxon>
        <taxon>Myxococcota</taxon>
        <taxon>Polyangia</taxon>
        <taxon>Nannocystales</taxon>
        <taxon>Nannocystaceae</taxon>
        <taxon>Enhygromyxa</taxon>
    </lineage>
</organism>
<dbReference type="Proteomes" id="UP000238823">
    <property type="component" value="Unassembled WGS sequence"/>
</dbReference>
<dbReference type="InterPro" id="IPR034746">
    <property type="entry name" value="POTRA"/>
</dbReference>
<evidence type="ECO:0000256" key="6">
    <source>
        <dbReference type="SAM" id="MobiDB-lite"/>
    </source>
</evidence>
<dbReference type="Gene3D" id="2.40.160.50">
    <property type="entry name" value="membrane protein fhac: a member of the omp85/tpsb transporter family"/>
    <property type="match status" value="1"/>
</dbReference>
<comment type="subcellular location">
    <subcellularLocation>
        <location evidence="1">Membrane</location>
    </subcellularLocation>
</comment>
<evidence type="ECO:0000313" key="8">
    <source>
        <dbReference type="EMBL" id="PRQ03949.1"/>
    </source>
</evidence>
<dbReference type="EMBL" id="PVNL01000105">
    <property type="protein sequence ID" value="PRQ03949.1"/>
    <property type="molecule type" value="Genomic_DNA"/>
</dbReference>
<dbReference type="RefSeq" id="WP_106092040.1">
    <property type="nucleotide sequence ID" value="NZ_PVNL01000105.1"/>
</dbReference>
<dbReference type="AlphaFoldDB" id="A0A2S9YFS4"/>
<evidence type="ECO:0000313" key="9">
    <source>
        <dbReference type="Proteomes" id="UP000238823"/>
    </source>
</evidence>
<name>A0A2S9YFS4_9BACT</name>
<feature type="region of interest" description="Disordered" evidence="6">
    <location>
        <begin position="1"/>
        <end position="23"/>
    </location>
</feature>
<evidence type="ECO:0000256" key="3">
    <source>
        <dbReference type="ARBA" id="ARBA00022729"/>
    </source>
</evidence>
<dbReference type="PANTHER" id="PTHR12815:SF47">
    <property type="entry name" value="TRANSLOCATION AND ASSEMBLY MODULE SUBUNIT TAMA"/>
    <property type="match status" value="1"/>
</dbReference>
<protein>
    <submittedName>
        <fullName evidence="8">Outer membrane protein assembly factor BamA</fullName>
    </submittedName>
</protein>
<gene>
    <name evidence="8" type="primary">bamA_5</name>
    <name evidence="8" type="ORF">ENSA7_51460</name>
</gene>
<dbReference type="InterPro" id="IPR039910">
    <property type="entry name" value="D15-like"/>
</dbReference>
<dbReference type="GO" id="GO:0019867">
    <property type="term" value="C:outer membrane"/>
    <property type="evidence" value="ECO:0007669"/>
    <property type="project" value="InterPro"/>
</dbReference>